<gene>
    <name evidence="5" type="primary">Dana\GF23994</name>
    <name evidence="5" type="synonym">dana_GLEANR_8754</name>
    <name evidence="5" type="ORF">GF23994</name>
</gene>
<dbReference type="FunCoup" id="B3M3M2">
    <property type="interactions" value="100"/>
</dbReference>
<evidence type="ECO:0000313" key="6">
    <source>
        <dbReference type="Proteomes" id="UP000007801"/>
    </source>
</evidence>
<dbReference type="InterPro" id="IPR015510">
    <property type="entry name" value="PGRP"/>
</dbReference>
<accession>B3M3M2</accession>
<dbReference type="GO" id="GO:0008745">
    <property type="term" value="F:N-acetylmuramoyl-L-alanine amidase activity"/>
    <property type="evidence" value="ECO:0007669"/>
    <property type="project" value="InterPro"/>
</dbReference>
<dbReference type="InterPro" id="IPR036505">
    <property type="entry name" value="Amidase/PGRP_sf"/>
</dbReference>
<evidence type="ECO:0000256" key="1">
    <source>
        <dbReference type="ARBA" id="ARBA00007553"/>
    </source>
</evidence>
<dbReference type="SMART" id="SM00701">
    <property type="entry name" value="PGRP"/>
    <property type="match status" value="1"/>
</dbReference>
<dbReference type="CDD" id="cd06583">
    <property type="entry name" value="PGRP"/>
    <property type="match status" value="1"/>
</dbReference>
<dbReference type="Proteomes" id="UP000007801">
    <property type="component" value="Unassembled WGS sequence"/>
</dbReference>
<dbReference type="SUPFAM" id="SSF55846">
    <property type="entry name" value="N-acetylmuramoyl-L-alanine amidase-like"/>
    <property type="match status" value="1"/>
</dbReference>
<dbReference type="OrthoDB" id="7939567at2759"/>
<dbReference type="GO" id="GO:0009253">
    <property type="term" value="P:peptidoglycan catabolic process"/>
    <property type="evidence" value="ECO:0007669"/>
    <property type="project" value="InterPro"/>
</dbReference>
<dbReference type="HOGENOM" id="CLU_075160_0_0_1"/>
<dbReference type="EMBL" id="CH902618">
    <property type="protein sequence ID" value="EDV40315.2"/>
    <property type="molecule type" value="Genomic_DNA"/>
</dbReference>
<dbReference type="eggNOG" id="ENOG502TBSX">
    <property type="taxonomic scope" value="Eukaryota"/>
</dbReference>
<feature type="domain" description="Peptidoglycan recognition protein family" evidence="4">
    <location>
        <begin position="161"/>
        <end position="299"/>
    </location>
</feature>
<dbReference type="Gene3D" id="3.40.80.10">
    <property type="entry name" value="Peptidoglycan recognition protein-like"/>
    <property type="match status" value="1"/>
</dbReference>
<dbReference type="GO" id="GO:0045087">
    <property type="term" value="P:innate immune response"/>
    <property type="evidence" value="ECO:0007669"/>
    <property type="project" value="UniProtKB-KW"/>
</dbReference>
<organism evidence="5 6">
    <name type="scientific">Drosophila ananassae</name>
    <name type="common">Fruit fly</name>
    <dbReference type="NCBI Taxonomy" id="7217"/>
    <lineage>
        <taxon>Eukaryota</taxon>
        <taxon>Metazoa</taxon>
        <taxon>Ecdysozoa</taxon>
        <taxon>Arthropoda</taxon>
        <taxon>Hexapoda</taxon>
        <taxon>Insecta</taxon>
        <taxon>Pterygota</taxon>
        <taxon>Neoptera</taxon>
        <taxon>Endopterygota</taxon>
        <taxon>Diptera</taxon>
        <taxon>Brachycera</taxon>
        <taxon>Muscomorpha</taxon>
        <taxon>Ephydroidea</taxon>
        <taxon>Drosophilidae</taxon>
        <taxon>Drosophila</taxon>
        <taxon>Sophophora</taxon>
    </lineage>
</organism>
<sequence>MANGTPKFSLKMPIFVSAYSLRAISKYYEEQDQSGLDKLCHLANHLRTFILAKLHHVLFALYFALLALHHVPSEDSTTPNGSLGSTDHIIICVSEDSEVSESTPLLRTSNSSFITPPPASITKDCLNWRSVGLLAMCASGVSLAIYLLWRQTQLPDFGYRLTLIEHDVWSDMDVQDEGTVLDPLKVVTVFFTQTDSPECQEDCLEVLHELQASRKEELPYNFLITGDCQAFEARGWQYESFFSQELPLASSLVIAFVGQFHRIPPNRCQLKVAQALLLESLKRRKLQPDYQLYVLGSNTGAVERELELWPRYAGHRSINIQRSAG</sequence>
<dbReference type="AlphaFoldDB" id="B3M3M2"/>
<keyword evidence="6" id="KW-1185">Reference proteome</keyword>
<proteinExistence type="inferred from homology"/>
<name>B3M3M2_DROAN</name>
<dbReference type="GO" id="GO:0008270">
    <property type="term" value="F:zinc ion binding"/>
    <property type="evidence" value="ECO:0007669"/>
    <property type="project" value="InterPro"/>
</dbReference>
<keyword evidence="5" id="KW-0378">Hydrolase</keyword>
<keyword evidence="2" id="KW-0399">Innate immunity</keyword>
<dbReference type="InterPro" id="IPR006619">
    <property type="entry name" value="PGRP_domain_met/bac"/>
</dbReference>
<evidence type="ECO:0000259" key="4">
    <source>
        <dbReference type="SMART" id="SM00701"/>
    </source>
</evidence>
<protein>
    <recommendedName>
        <fullName evidence="4">Peptidoglycan recognition protein family domain-containing protein</fullName>
    </recommendedName>
</protein>
<keyword evidence="3" id="KW-0391">Immunity</keyword>
<comment type="similarity">
    <text evidence="1">Belongs to the N-acetylmuramoyl-L-alanine amidase 2 family.</text>
</comment>
<reference evidence="5 6" key="1">
    <citation type="journal article" date="2007" name="Nature">
        <title>Evolution of genes and genomes on the Drosophila phylogeny.</title>
        <authorList>
            <consortium name="Drosophila 12 Genomes Consortium"/>
            <person name="Clark A.G."/>
            <person name="Eisen M.B."/>
            <person name="Smith D.R."/>
            <person name="Bergman C.M."/>
            <person name="Oliver B."/>
            <person name="Markow T.A."/>
            <person name="Kaufman T.C."/>
            <person name="Kellis M."/>
            <person name="Gelbart W."/>
            <person name="Iyer V.N."/>
            <person name="Pollard D.A."/>
            <person name="Sackton T.B."/>
            <person name="Larracuente A.M."/>
            <person name="Singh N.D."/>
            <person name="Abad J.P."/>
            <person name="Abt D.N."/>
            <person name="Adryan B."/>
            <person name="Aguade M."/>
            <person name="Akashi H."/>
            <person name="Anderson W.W."/>
            <person name="Aquadro C.F."/>
            <person name="Ardell D.H."/>
            <person name="Arguello R."/>
            <person name="Artieri C.G."/>
            <person name="Barbash D.A."/>
            <person name="Barker D."/>
            <person name="Barsanti P."/>
            <person name="Batterham P."/>
            <person name="Batzoglou S."/>
            <person name="Begun D."/>
            <person name="Bhutkar A."/>
            <person name="Blanco E."/>
            <person name="Bosak S.A."/>
            <person name="Bradley R.K."/>
            <person name="Brand A.D."/>
            <person name="Brent M.R."/>
            <person name="Brooks A.N."/>
            <person name="Brown R.H."/>
            <person name="Butlin R.K."/>
            <person name="Caggese C."/>
            <person name="Calvi B.R."/>
            <person name="Bernardo de Carvalho A."/>
            <person name="Caspi A."/>
            <person name="Castrezana S."/>
            <person name="Celniker S.E."/>
            <person name="Chang J.L."/>
            <person name="Chapple C."/>
            <person name="Chatterji S."/>
            <person name="Chinwalla A."/>
            <person name="Civetta A."/>
            <person name="Clifton S.W."/>
            <person name="Comeron J.M."/>
            <person name="Costello J.C."/>
            <person name="Coyne J.A."/>
            <person name="Daub J."/>
            <person name="David R.G."/>
            <person name="Delcher A.L."/>
            <person name="Delehaunty K."/>
            <person name="Do C.B."/>
            <person name="Ebling H."/>
            <person name="Edwards K."/>
            <person name="Eickbush T."/>
            <person name="Evans J.D."/>
            <person name="Filipski A."/>
            <person name="Findeiss S."/>
            <person name="Freyhult E."/>
            <person name="Fulton L."/>
            <person name="Fulton R."/>
            <person name="Garcia A.C."/>
            <person name="Gardiner A."/>
            <person name="Garfield D.A."/>
            <person name="Garvin B.E."/>
            <person name="Gibson G."/>
            <person name="Gilbert D."/>
            <person name="Gnerre S."/>
            <person name="Godfrey J."/>
            <person name="Good R."/>
            <person name="Gotea V."/>
            <person name="Gravely B."/>
            <person name="Greenberg A.J."/>
            <person name="Griffiths-Jones S."/>
            <person name="Gross S."/>
            <person name="Guigo R."/>
            <person name="Gustafson E.A."/>
            <person name="Haerty W."/>
            <person name="Hahn M.W."/>
            <person name="Halligan D.L."/>
            <person name="Halpern A.L."/>
            <person name="Halter G.M."/>
            <person name="Han M.V."/>
            <person name="Heger A."/>
            <person name="Hillier L."/>
            <person name="Hinrichs A.S."/>
            <person name="Holmes I."/>
            <person name="Hoskins R.A."/>
            <person name="Hubisz M.J."/>
            <person name="Hultmark D."/>
            <person name="Huntley M.A."/>
            <person name="Jaffe D.B."/>
            <person name="Jagadeeshan S."/>
            <person name="Jeck W.R."/>
            <person name="Johnson J."/>
            <person name="Jones C.D."/>
            <person name="Jordan W.C."/>
            <person name="Karpen G.H."/>
            <person name="Kataoka E."/>
            <person name="Keightley P.D."/>
            <person name="Kheradpour P."/>
            <person name="Kirkness E.F."/>
            <person name="Koerich L.B."/>
            <person name="Kristiansen K."/>
            <person name="Kudrna D."/>
            <person name="Kulathinal R.J."/>
            <person name="Kumar S."/>
            <person name="Kwok R."/>
            <person name="Lander E."/>
            <person name="Langley C.H."/>
            <person name="Lapoint R."/>
            <person name="Lazzaro B.P."/>
            <person name="Lee S.J."/>
            <person name="Levesque L."/>
            <person name="Li R."/>
            <person name="Lin C.F."/>
            <person name="Lin M.F."/>
            <person name="Lindblad-Toh K."/>
            <person name="Llopart A."/>
            <person name="Long M."/>
            <person name="Low L."/>
            <person name="Lozovsky E."/>
            <person name="Lu J."/>
            <person name="Luo M."/>
            <person name="Machado C.A."/>
            <person name="Makalowski W."/>
            <person name="Marzo M."/>
            <person name="Matsuda M."/>
            <person name="Matzkin L."/>
            <person name="McAllister B."/>
            <person name="McBride C.S."/>
            <person name="McKernan B."/>
            <person name="McKernan K."/>
            <person name="Mendez-Lago M."/>
            <person name="Minx P."/>
            <person name="Mollenhauer M.U."/>
            <person name="Montooth K."/>
            <person name="Mount S.M."/>
            <person name="Mu X."/>
            <person name="Myers E."/>
            <person name="Negre B."/>
            <person name="Newfeld S."/>
            <person name="Nielsen R."/>
            <person name="Noor M.A."/>
            <person name="O'Grady P."/>
            <person name="Pachter L."/>
            <person name="Papaceit M."/>
            <person name="Parisi M.J."/>
            <person name="Parisi M."/>
            <person name="Parts L."/>
            <person name="Pedersen J.S."/>
            <person name="Pesole G."/>
            <person name="Phillippy A.M."/>
            <person name="Ponting C.P."/>
            <person name="Pop M."/>
            <person name="Porcelli D."/>
            <person name="Powell J.R."/>
            <person name="Prohaska S."/>
            <person name="Pruitt K."/>
            <person name="Puig M."/>
            <person name="Quesneville H."/>
            <person name="Ram K.R."/>
            <person name="Rand D."/>
            <person name="Rasmussen M.D."/>
            <person name="Reed L.K."/>
            <person name="Reenan R."/>
            <person name="Reily A."/>
            <person name="Remington K.A."/>
            <person name="Rieger T.T."/>
            <person name="Ritchie M.G."/>
            <person name="Robin C."/>
            <person name="Rogers Y.H."/>
            <person name="Rohde C."/>
            <person name="Rozas J."/>
            <person name="Rubenfield M.J."/>
            <person name="Ruiz A."/>
            <person name="Russo S."/>
            <person name="Salzberg S.L."/>
            <person name="Sanchez-Gracia A."/>
            <person name="Saranga D.J."/>
            <person name="Sato H."/>
            <person name="Schaeffer S.W."/>
            <person name="Schatz M.C."/>
            <person name="Schlenke T."/>
            <person name="Schwartz R."/>
            <person name="Segarra C."/>
            <person name="Singh R.S."/>
            <person name="Sirot L."/>
            <person name="Sirota M."/>
            <person name="Sisneros N.B."/>
            <person name="Smith C.D."/>
            <person name="Smith T.F."/>
            <person name="Spieth J."/>
            <person name="Stage D.E."/>
            <person name="Stark A."/>
            <person name="Stephan W."/>
            <person name="Strausberg R.L."/>
            <person name="Strempel S."/>
            <person name="Sturgill D."/>
            <person name="Sutton G."/>
            <person name="Sutton G.G."/>
            <person name="Tao W."/>
            <person name="Teichmann S."/>
            <person name="Tobari Y.N."/>
            <person name="Tomimura Y."/>
            <person name="Tsolas J.M."/>
            <person name="Valente V.L."/>
            <person name="Venter E."/>
            <person name="Venter J.C."/>
            <person name="Vicario S."/>
            <person name="Vieira F.G."/>
            <person name="Vilella A.J."/>
            <person name="Villasante A."/>
            <person name="Walenz B."/>
            <person name="Wang J."/>
            <person name="Wasserman M."/>
            <person name="Watts T."/>
            <person name="Wilson D."/>
            <person name="Wilson R.K."/>
            <person name="Wing R.A."/>
            <person name="Wolfner M.F."/>
            <person name="Wong A."/>
            <person name="Wong G.K."/>
            <person name="Wu C.I."/>
            <person name="Wu G."/>
            <person name="Yamamoto D."/>
            <person name="Yang H.P."/>
            <person name="Yang S.P."/>
            <person name="Yorke J.A."/>
            <person name="Yoshida K."/>
            <person name="Zdobnov E."/>
            <person name="Zhang P."/>
            <person name="Zhang Y."/>
            <person name="Zimin A.V."/>
            <person name="Baldwin J."/>
            <person name="Abdouelleil A."/>
            <person name="Abdulkadir J."/>
            <person name="Abebe A."/>
            <person name="Abera B."/>
            <person name="Abreu J."/>
            <person name="Acer S.C."/>
            <person name="Aftuck L."/>
            <person name="Alexander A."/>
            <person name="An P."/>
            <person name="Anderson E."/>
            <person name="Anderson S."/>
            <person name="Arachi H."/>
            <person name="Azer M."/>
            <person name="Bachantsang P."/>
            <person name="Barry A."/>
            <person name="Bayul T."/>
            <person name="Berlin A."/>
            <person name="Bessette D."/>
            <person name="Bloom T."/>
            <person name="Blye J."/>
            <person name="Boguslavskiy L."/>
            <person name="Bonnet C."/>
            <person name="Boukhgalter B."/>
            <person name="Bourzgui I."/>
            <person name="Brown A."/>
            <person name="Cahill P."/>
            <person name="Channer S."/>
            <person name="Cheshatsang Y."/>
            <person name="Chuda L."/>
            <person name="Citroen M."/>
            <person name="Collymore A."/>
            <person name="Cooke P."/>
            <person name="Costello M."/>
            <person name="D'Aco K."/>
            <person name="Daza R."/>
            <person name="De Haan G."/>
            <person name="DeGray S."/>
            <person name="DeMaso C."/>
            <person name="Dhargay N."/>
            <person name="Dooley K."/>
            <person name="Dooley E."/>
            <person name="Doricent M."/>
            <person name="Dorje P."/>
            <person name="Dorjee K."/>
            <person name="Dupes A."/>
            <person name="Elong R."/>
            <person name="Falk J."/>
            <person name="Farina A."/>
            <person name="Faro S."/>
            <person name="Ferguson D."/>
            <person name="Fisher S."/>
            <person name="Foley C.D."/>
            <person name="Franke A."/>
            <person name="Friedrich D."/>
            <person name="Gadbois L."/>
            <person name="Gearin G."/>
            <person name="Gearin C.R."/>
            <person name="Giannoukos G."/>
            <person name="Goode T."/>
            <person name="Graham J."/>
            <person name="Grandbois E."/>
            <person name="Grewal S."/>
            <person name="Gyaltsen K."/>
            <person name="Hafez N."/>
            <person name="Hagos B."/>
            <person name="Hall J."/>
            <person name="Henson C."/>
            <person name="Hollinger A."/>
            <person name="Honan T."/>
            <person name="Huard M.D."/>
            <person name="Hughes L."/>
            <person name="Hurhula B."/>
            <person name="Husby M.E."/>
            <person name="Kamat A."/>
            <person name="Kanga B."/>
            <person name="Kashin S."/>
            <person name="Khazanovich D."/>
            <person name="Kisner P."/>
            <person name="Lance K."/>
            <person name="Lara M."/>
            <person name="Lee W."/>
            <person name="Lennon N."/>
            <person name="Letendre F."/>
            <person name="LeVine R."/>
            <person name="Lipovsky A."/>
            <person name="Liu X."/>
            <person name="Liu J."/>
            <person name="Liu S."/>
            <person name="Lokyitsang T."/>
            <person name="Lokyitsang Y."/>
            <person name="Lubonja R."/>
            <person name="Lui A."/>
            <person name="MacDonald P."/>
            <person name="Magnisalis V."/>
            <person name="Maru K."/>
            <person name="Matthews C."/>
            <person name="McCusker W."/>
            <person name="McDonough S."/>
            <person name="Mehta T."/>
            <person name="Meldrim J."/>
            <person name="Meneus L."/>
            <person name="Mihai O."/>
            <person name="Mihalev A."/>
            <person name="Mihova T."/>
            <person name="Mittelman R."/>
            <person name="Mlenga V."/>
            <person name="Montmayeur A."/>
            <person name="Mulrain L."/>
            <person name="Navidi A."/>
            <person name="Naylor J."/>
            <person name="Negash T."/>
            <person name="Nguyen T."/>
            <person name="Nguyen N."/>
            <person name="Nicol R."/>
            <person name="Norbu C."/>
            <person name="Norbu N."/>
            <person name="Novod N."/>
            <person name="O'Neill B."/>
            <person name="Osman S."/>
            <person name="Markiewicz E."/>
            <person name="Oyono O.L."/>
            <person name="Patti C."/>
            <person name="Phunkhang P."/>
            <person name="Pierre F."/>
            <person name="Priest M."/>
            <person name="Raghuraman S."/>
            <person name="Rege F."/>
            <person name="Reyes R."/>
            <person name="Rise C."/>
            <person name="Rogov P."/>
            <person name="Ross K."/>
            <person name="Ryan E."/>
            <person name="Settipalli S."/>
            <person name="Shea T."/>
            <person name="Sherpa N."/>
            <person name="Shi L."/>
            <person name="Shih D."/>
            <person name="Sparrow T."/>
            <person name="Spaulding J."/>
            <person name="Stalker J."/>
            <person name="Stange-Thomann N."/>
            <person name="Stavropoulos S."/>
            <person name="Stone C."/>
            <person name="Strader C."/>
            <person name="Tesfaye S."/>
            <person name="Thomson T."/>
            <person name="Thoulutsang Y."/>
            <person name="Thoulutsang D."/>
            <person name="Topham K."/>
            <person name="Topping I."/>
            <person name="Tsamla T."/>
            <person name="Vassiliev H."/>
            <person name="Vo A."/>
            <person name="Wangchuk T."/>
            <person name="Wangdi T."/>
            <person name="Weiand M."/>
            <person name="Wilkinson J."/>
            <person name="Wilson A."/>
            <person name="Yadav S."/>
            <person name="Young G."/>
            <person name="Yu Q."/>
            <person name="Zembek L."/>
            <person name="Zhong D."/>
            <person name="Zimmer A."/>
            <person name="Zwirko Z."/>
            <person name="Jaffe D.B."/>
            <person name="Alvarez P."/>
            <person name="Brockman W."/>
            <person name="Butler J."/>
            <person name="Chin C."/>
            <person name="Gnerre S."/>
            <person name="Grabherr M."/>
            <person name="Kleber M."/>
            <person name="Mauceli E."/>
            <person name="MacCallum I."/>
        </authorList>
    </citation>
    <scope>NUCLEOTIDE SEQUENCE [LARGE SCALE GENOMIC DNA]</scope>
    <source>
        <strain evidence="6">Tucson 14024-0371.13</strain>
    </source>
</reference>
<evidence type="ECO:0000256" key="2">
    <source>
        <dbReference type="ARBA" id="ARBA00022588"/>
    </source>
</evidence>
<dbReference type="PANTHER" id="PTHR11022">
    <property type="entry name" value="PEPTIDOGLYCAN RECOGNITION PROTEIN"/>
    <property type="match status" value="1"/>
</dbReference>
<evidence type="ECO:0000313" key="5">
    <source>
        <dbReference type="EMBL" id="EDV40315.2"/>
    </source>
</evidence>
<evidence type="ECO:0000256" key="3">
    <source>
        <dbReference type="ARBA" id="ARBA00022859"/>
    </source>
</evidence>
<dbReference type="SMR" id="B3M3M2"/>
<dbReference type="InParanoid" id="B3M3M2"/>
<dbReference type="InterPro" id="IPR002502">
    <property type="entry name" value="Amidase_domain"/>
</dbReference>
<dbReference type="PANTHER" id="PTHR11022:SF73">
    <property type="entry name" value="PEPTIDOGLYCAN-RECOGNITION PROTEIN LD"/>
    <property type="match status" value="1"/>
</dbReference>
<dbReference type="STRING" id="7217.B3M3M2"/>